<comment type="similarity">
    <text evidence="4 9">Belongs to the peptidase C15 family.</text>
</comment>
<evidence type="ECO:0000256" key="11">
    <source>
        <dbReference type="PROSITE-ProRule" id="PRU10077"/>
    </source>
</evidence>
<comment type="subunit">
    <text evidence="9">Homotetramer.</text>
</comment>
<protein>
    <recommendedName>
        <fullName evidence="9">Pyrrolidone-carboxylate peptidase</fullName>
        <ecNumber evidence="9">3.4.19.3</ecNumber>
    </recommendedName>
    <alternativeName>
        <fullName evidence="9">5-oxoprolyl-peptidase</fullName>
    </alternativeName>
    <alternativeName>
        <fullName evidence="9">Pyroglutamyl-peptidase I</fullName>
        <shortName evidence="9">PGP-I</shortName>
        <shortName evidence="9">Pyrase</shortName>
    </alternativeName>
</protein>
<evidence type="ECO:0000256" key="3">
    <source>
        <dbReference type="ARBA" id="ARBA00004496"/>
    </source>
</evidence>
<dbReference type="InterPro" id="IPR016125">
    <property type="entry name" value="Peptidase_C15-like"/>
</dbReference>
<comment type="catalytic activity">
    <reaction evidence="1 9 10">
        <text>Release of an N-terminal pyroglutamyl group from a polypeptide, the second amino acid generally not being Pro.</text>
        <dbReference type="EC" id="3.4.19.3"/>
    </reaction>
</comment>
<comment type="subcellular location">
    <subcellularLocation>
        <location evidence="3 9">Cytoplasm</location>
    </subcellularLocation>
</comment>
<evidence type="ECO:0000256" key="2">
    <source>
        <dbReference type="ARBA" id="ARBA00002280"/>
    </source>
</evidence>
<dbReference type="NCBIfam" id="TIGR00504">
    <property type="entry name" value="pyro_pdase"/>
    <property type="match status" value="1"/>
</dbReference>
<dbReference type="PANTHER" id="PTHR23402:SF1">
    <property type="entry name" value="PYROGLUTAMYL-PEPTIDASE I"/>
    <property type="match status" value="1"/>
</dbReference>
<dbReference type="Proteomes" id="UP001204621">
    <property type="component" value="Unassembled WGS sequence"/>
</dbReference>
<evidence type="ECO:0000313" key="12">
    <source>
        <dbReference type="EMBL" id="MCS0659492.1"/>
    </source>
</evidence>
<keyword evidence="5 9" id="KW-0963">Cytoplasm</keyword>
<dbReference type="RefSeq" id="WP_258812682.1">
    <property type="nucleotide sequence ID" value="NZ_JANUGU010000005.1"/>
</dbReference>
<name>A0ABT2CZX3_9BURK</name>
<organism evidence="12 13">
    <name type="scientific">Massilia terrae</name>
    <dbReference type="NCBI Taxonomy" id="1811224"/>
    <lineage>
        <taxon>Bacteria</taxon>
        <taxon>Pseudomonadati</taxon>
        <taxon>Pseudomonadota</taxon>
        <taxon>Betaproteobacteria</taxon>
        <taxon>Burkholderiales</taxon>
        <taxon>Oxalobacteraceae</taxon>
        <taxon>Telluria group</taxon>
        <taxon>Massilia</taxon>
    </lineage>
</organism>
<dbReference type="InterPro" id="IPR033694">
    <property type="entry name" value="PGPEP1_Cys_AS"/>
</dbReference>
<keyword evidence="8 9" id="KW-0788">Thiol protease</keyword>
<dbReference type="PANTHER" id="PTHR23402">
    <property type="entry name" value="PROTEASE FAMILY C15 PYROGLUTAMYL-PEPTIDASE I-RELATED"/>
    <property type="match status" value="1"/>
</dbReference>
<comment type="caution">
    <text evidence="12">The sequence shown here is derived from an EMBL/GenBank/DDBJ whole genome shotgun (WGS) entry which is preliminary data.</text>
</comment>
<feature type="active site" evidence="9">
    <location>
        <position position="166"/>
    </location>
</feature>
<keyword evidence="6 9" id="KW-0645">Protease</keyword>
<keyword evidence="7 9" id="KW-0378">Hydrolase</keyword>
<comment type="function">
    <text evidence="2 9">Removes 5-oxoproline from various penultimate amino acid residues except L-proline.</text>
</comment>
<dbReference type="PROSITE" id="PS01333">
    <property type="entry name" value="PYRASE_GLU"/>
    <property type="match status" value="1"/>
</dbReference>
<feature type="active site" evidence="9 11">
    <location>
        <position position="144"/>
    </location>
</feature>
<dbReference type="InterPro" id="IPR029762">
    <property type="entry name" value="PGP-I_bact-type"/>
</dbReference>
<dbReference type="PRINTS" id="PR00706">
    <property type="entry name" value="PYROGLUPTASE"/>
</dbReference>
<proteinExistence type="inferred from homology"/>
<sequence>MIKTILLTGFEPFNKAKINPSWEAVKELKGWRGDGFAVEVRQLPCVFGMANRVMAGLLDELKPDVVIAVGQAGGRPELSVERVAINVDDASIADNDGQQPVDEAIVAGAPDAYFSTLPIKAIVQEMRERGLRAGVSQTAGTFVCNHVFYGLLHNTLGTKVRAGFIHVPFLPKQAKDGTPSMPLAEIIEGLRAAVQATVGTETDLAVAGGATH</sequence>
<dbReference type="PIRSF" id="PIRSF015592">
    <property type="entry name" value="Prld-crbxl_pptds"/>
    <property type="match status" value="1"/>
</dbReference>
<dbReference type="Pfam" id="PF01470">
    <property type="entry name" value="Peptidase_C15"/>
    <property type="match status" value="1"/>
</dbReference>
<dbReference type="Gene3D" id="3.40.630.20">
    <property type="entry name" value="Peptidase C15, pyroglutamyl peptidase I-like"/>
    <property type="match status" value="1"/>
</dbReference>
<evidence type="ECO:0000256" key="6">
    <source>
        <dbReference type="ARBA" id="ARBA00022670"/>
    </source>
</evidence>
<dbReference type="NCBIfam" id="NF009676">
    <property type="entry name" value="PRK13197.1"/>
    <property type="match status" value="1"/>
</dbReference>
<dbReference type="GO" id="GO:0016920">
    <property type="term" value="F:pyroglutamyl-peptidase activity"/>
    <property type="evidence" value="ECO:0007669"/>
    <property type="project" value="UniProtKB-EC"/>
</dbReference>
<evidence type="ECO:0000256" key="4">
    <source>
        <dbReference type="ARBA" id="ARBA00006641"/>
    </source>
</evidence>
<dbReference type="EC" id="3.4.19.3" evidence="9"/>
<evidence type="ECO:0000256" key="8">
    <source>
        <dbReference type="ARBA" id="ARBA00022807"/>
    </source>
</evidence>
<feature type="active site" evidence="9 10">
    <location>
        <position position="81"/>
    </location>
</feature>
<dbReference type="SUPFAM" id="SSF53182">
    <property type="entry name" value="Pyrrolidone carboxyl peptidase (pyroglutamate aminopeptidase)"/>
    <property type="match status" value="1"/>
</dbReference>
<dbReference type="EMBL" id="JANUGU010000005">
    <property type="protein sequence ID" value="MCS0659492.1"/>
    <property type="molecule type" value="Genomic_DNA"/>
</dbReference>
<evidence type="ECO:0000313" key="13">
    <source>
        <dbReference type="Proteomes" id="UP001204621"/>
    </source>
</evidence>
<gene>
    <name evidence="9 12" type="primary">pcp</name>
    <name evidence="12" type="ORF">NX778_15590</name>
</gene>
<dbReference type="InterPro" id="IPR000816">
    <property type="entry name" value="Peptidase_C15"/>
</dbReference>
<dbReference type="PROSITE" id="PS01334">
    <property type="entry name" value="PYRASE_CYS"/>
    <property type="match status" value="1"/>
</dbReference>
<evidence type="ECO:0000256" key="7">
    <source>
        <dbReference type="ARBA" id="ARBA00022801"/>
    </source>
</evidence>
<dbReference type="InterPro" id="IPR033693">
    <property type="entry name" value="PGPEP1_Glu_AS"/>
</dbReference>
<reference evidence="12 13" key="1">
    <citation type="submission" date="2022-08" db="EMBL/GenBank/DDBJ databases">
        <title>Reclassification of Massilia species as members of the genera Telluria, Duganella, Pseudoduganella, Mokoshia gen. nov. and Zemynaea gen. nov. using orthogonal and non-orthogonal genome-based approaches.</title>
        <authorList>
            <person name="Bowman J.P."/>
        </authorList>
    </citation>
    <scope>NUCLEOTIDE SEQUENCE [LARGE SCALE GENOMIC DNA]</scope>
    <source>
        <strain evidence="12 13">JCM 31606</strain>
    </source>
</reference>
<dbReference type="HAMAP" id="MF_00417">
    <property type="entry name" value="Pyrrolid_peptidase"/>
    <property type="match status" value="1"/>
</dbReference>
<dbReference type="CDD" id="cd00501">
    <property type="entry name" value="Peptidase_C15"/>
    <property type="match status" value="1"/>
</dbReference>
<evidence type="ECO:0000256" key="1">
    <source>
        <dbReference type="ARBA" id="ARBA00001770"/>
    </source>
</evidence>
<dbReference type="InterPro" id="IPR036440">
    <property type="entry name" value="Peptidase_C15-like_sf"/>
</dbReference>
<evidence type="ECO:0000256" key="10">
    <source>
        <dbReference type="PROSITE-ProRule" id="PRU10076"/>
    </source>
</evidence>
<evidence type="ECO:0000256" key="5">
    <source>
        <dbReference type="ARBA" id="ARBA00022490"/>
    </source>
</evidence>
<keyword evidence="13" id="KW-1185">Reference proteome</keyword>
<accession>A0ABT2CZX3</accession>
<evidence type="ECO:0000256" key="9">
    <source>
        <dbReference type="HAMAP-Rule" id="MF_00417"/>
    </source>
</evidence>